<protein>
    <recommendedName>
        <fullName evidence="3">Transposase</fullName>
    </recommendedName>
</protein>
<accession>A0A923SL22</accession>
<dbReference type="NCBIfam" id="NF047593">
    <property type="entry name" value="IS66_ISAeme5_TnpA"/>
    <property type="match status" value="1"/>
</dbReference>
<name>A0A923SL22_9FIRM</name>
<organism evidence="1 2">
    <name type="scientific">Lentihominibacter faecis</name>
    <dbReference type="NCBI Taxonomy" id="2764712"/>
    <lineage>
        <taxon>Bacteria</taxon>
        <taxon>Bacillati</taxon>
        <taxon>Bacillota</taxon>
        <taxon>Clostridia</taxon>
        <taxon>Peptostreptococcales</taxon>
        <taxon>Anaerovoracaceae</taxon>
        <taxon>Lentihominibacter</taxon>
    </lineage>
</organism>
<evidence type="ECO:0000313" key="1">
    <source>
        <dbReference type="EMBL" id="MBC5998642.1"/>
    </source>
</evidence>
<dbReference type="RefSeq" id="WP_249286202.1">
    <property type="nucleotide sequence ID" value="NZ_JACRWC010000024.1"/>
</dbReference>
<keyword evidence="2" id="KW-1185">Reference proteome</keyword>
<evidence type="ECO:0000313" key="2">
    <source>
        <dbReference type="Proteomes" id="UP000644115"/>
    </source>
</evidence>
<evidence type="ECO:0008006" key="3">
    <source>
        <dbReference type="Google" id="ProtNLM"/>
    </source>
</evidence>
<sequence length="116" mass="13438">MTNEKEQLWYTRFLNYANSGMPRTHWCRENGIAVSSFRYWCKKFDAMRIDDMQEDTESATSGWYELSCSSGSEVTTQAPVKTGGTIRLQIKDLKLEFPAGTDPDILIRICRELMRI</sequence>
<comment type="caution">
    <text evidence="1">The sequence shown here is derived from an EMBL/GenBank/DDBJ whole genome shotgun (WGS) entry which is preliminary data.</text>
</comment>
<dbReference type="Proteomes" id="UP000644115">
    <property type="component" value="Unassembled WGS sequence"/>
</dbReference>
<proteinExistence type="predicted"/>
<dbReference type="EMBL" id="JACRWC010000024">
    <property type="protein sequence ID" value="MBC5998642.1"/>
    <property type="molecule type" value="Genomic_DNA"/>
</dbReference>
<dbReference type="AlphaFoldDB" id="A0A923SL22"/>
<gene>
    <name evidence="1" type="ORF">H8876_01215</name>
</gene>
<reference evidence="1" key="1">
    <citation type="submission" date="2020-08" db="EMBL/GenBank/DDBJ databases">
        <authorList>
            <person name="Liu C."/>
            <person name="Sun Q."/>
        </authorList>
    </citation>
    <scope>NUCLEOTIDE SEQUENCE</scope>
    <source>
        <strain evidence="1">BX16</strain>
    </source>
</reference>